<dbReference type="Gene3D" id="1.10.150.240">
    <property type="entry name" value="Putative phosphatase, domain 2"/>
    <property type="match status" value="1"/>
</dbReference>
<dbReference type="RefSeq" id="WP_015324255.1">
    <property type="nucleotide sequence ID" value="NC_019977.1"/>
</dbReference>
<dbReference type="OrthoDB" id="31229at2157"/>
<dbReference type="KEGG" id="mhz:Metho_0845"/>
<evidence type="ECO:0000313" key="2">
    <source>
        <dbReference type="Proteomes" id="UP000010866"/>
    </source>
</evidence>
<dbReference type="InterPro" id="IPR023198">
    <property type="entry name" value="PGP-like_dom2"/>
</dbReference>
<dbReference type="Pfam" id="PF13419">
    <property type="entry name" value="HAD_2"/>
    <property type="match status" value="1"/>
</dbReference>
<dbReference type="Gene3D" id="3.40.50.1000">
    <property type="entry name" value="HAD superfamily/HAD-like"/>
    <property type="match status" value="1"/>
</dbReference>
<gene>
    <name evidence="1" type="ordered locus">Metho_0845</name>
</gene>
<reference evidence="2" key="1">
    <citation type="submission" date="2012-02" db="EMBL/GenBank/DDBJ databases">
        <title>Complete sequence of chromosome of Methanomethylovorans hollandica DSM 15978.</title>
        <authorList>
            <person name="Lucas S."/>
            <person name="Copeland A."/>
            <person name="Lapidus A."/>
            <person name="Glavina del Rio T."/>
            <person name="Dalin E."/>
            <person name="Tice H."/>
            <person name="Bruce D."/>
            <person name="Goodwin L."/>
            <person name="Pitluck S."/>
            <person name="Peters L."/>
            <person name="Mikhailova N."/>
            <person name="Held B."/>
            <person name="Kyrpides N."/>
            <person name="Mavromatis K."/>
            <person name="Ivanova N."/>
            <person name="Brettin T."/>
            <person name="Detter J.C."/>
            <person name="Han C."/>
            <person name="Larimer F."/>
            <person name="Land M."/>
            <person name="Hauser L."/>
            <person name="Markowitz V."/>
            <person name="Cheng J.-F."/>
            <person name="Hugenholtz P."/>
            <person name="Woyke T."/>
            <person name="Wu D."/>
            <person name="Spring S."/>
            <person name="Schroeder M."/>
            <person name="Brambilla E."/>
            <person name="Klenk H.-P."/>
            <person name="Eisen J.A."/>
        </authorList>
    </citation>
    <scope>NUCLEOTIDE SEQUENCE [LARGE SCALE GENOMIC DNA]</scope>
    <source>
        <strain evidence="2">DSM 15978 / NBRC 107637 / DMS1</strain>
    </source>
</reference>
<dbReference type="EMBL" id="CP003362">
    <property type="protein sequence ID" value="AGB49088.1"/>
    <property type="molecule type" value="Genomic_DNA"/>
</dbReference>
<protein>
    <recommendedName>
        <fullName evidence="3">Phosphatase/phosphohexomutase</fullName>
    </recommendedName>
</protein>
<sequence length="71" mass="7964">MKPALIFDMDGVLVDSMHLHVAACEMAFSEACIHISPELIYEPAGSNDRGIMEKMLSYFSSPDEILLYIKK</sequence>
<dbReference type="SUPFAM" id="SSF56784">
    <property type="entry name" value="HAD-like"/>
    <property type="match status" value="1"/>
</dbReference>
<organism evidence="1 2">
    <name type="scientific">Methanomethylovorans hollandica (strain DSM 15978 / NBRC 107637 / DMS1)</name>
    <dbReference type="NCBI Taxonomy" id="867904"/>
    <lineage>
        <taxon>Archaea</taxon>
        <taxon>Methanobacteriati</taxon>
        <taxon>Methanobacteriota</taxon>
        <taxon>Stenosarchaea group</taxon>
        <taxon>Methanomicrobia</taxon>
        <taxon>Methanosarcinales</taxon>
        <taxon>Methanosarcinaceae</taxon>
        <taxon>Methanomethylovorans</taxon>
    </lineage>
</organism>
<name>L0KYD3_METHD</name>
<dbReference type="STRING" id="867904.Metho_0845"/>
<dbReference type="InterPro" id="IPR041492">
    <property type="entry name" value="HAD_2"/>
</dbReference>
<dbReference type="Proteomes" id="UP000010866">
    <property type="component" value="Chromosome"/>
</dbReference>
<dbReference type="HOGENOM" id="CLU_2730385_0_0_2"/>
<proteinExistence type="predicted"/>
<keyword evidence="2" id="KW-1185">Reference proteome</keyword>
<dbReference type="AlphaFoldDB" id="L0KYD3"/>
<dbReference type="InterPro" id="IPR023214">
    <property type="entry name" value="HAD_sf"/>
</dbReference>
<dbReference type="InterPro" id="IPR036412">
    <property type="entry name" value="HAD-like_sf"/>
</dbReference>
<dbReference type="GeneID" id="65348644"/>
<evidence type="ECO:0008006" key="3">
    <source>
        <dbReference type="Google" id="ProtNLM"/>
    </source>
</evidence>
<accession>L0KYD3</accession>
<evidence type="ECO:0000313" key="1">
    <source>
        <dbReference type="EMBL" id="AGB49088.1"/>
    </source>
</evidence>